<dbReference type="Gene3D" id="1.10.3210.10">
    <property type="entry name" value="Hypothetical protein af1432"/>
    <property type="match status" value="1"/>
</dbReference>
<evidence type="ECO:0000259" key="1">
    <source>
        <dbReference type="PROSITE" id="PS51832"/>
    </source>
</evidence>
<dbReference type="Pfam" id="PF13487">
    <property type="entry name" value="HD_5"/>
    <property type="match status" value="1"/>
</dbReference>
<dbReference type="SUPFAM" id="SSF109604">
    <property type="entry name" value="HD-domain/PDEase-like"/>
    <property type="match status" value="1"/>
</dbReference>
<evidence type="ECO:0000313" key="2">
    <source>
        <dbReference type="EMBL" id="QAT42944.1"/>
    </source>
</evidence>
<reference evidence="2 3" key="1">
    <citation type="submission" date="2019-01" db="EMBL/GenBank/DDBJ databases">
        <title>Draft genomes of a novel of Aminipila strains.</title>
        <authorList>
            <person name="Ma S."/>
        </authorList>
    </citation>
    <scope>NUCLEOTIDE SEQUENCE [LARGE SCALE GENOMIC DNA]</scope>
    <source>
        <strain evidence="3">JN-39</strain>
    </source>
</reference>
<gene>
    <name evidence="2" type="ORF">EQM06_06675</name>
</gene>
<dbReference type="InterPro" id="IPR037522">
    <property type="entry name" value="HD_GYP_dom"/>
</dbReference>
<feature type="domain" description="HD-GYP" evidence="1">
    <location>
        <begin position="124"/>
        <end position="320"/>
    </location>
</feature>
<dbReference type="RefSeq" id="WP_128745593.1">
    <property type="nucleotide sequence ID" value="NZ_CP035281.1"/>
</dbReference>
<dbReference type="NCBIfam" id="TIGR00277">
    <property type="entry name" value="HDIG"/>
    <property type="match status" value="1"/>
</dbReference>
<name>A0A410PVJ9_9FIRM</name>
<dbReference type="OrthoDB" id="9804747at2"/>
<dbReference type="SMART" id="SM00471">
    <property type="entry name" value="HDc"/>
    <property type="match status" value="1"/>
</dbReference>
<dbReference type="EMBL" id="CP035281">
    <property type="protein sequence ID" value="QAT42944.1"/>
    <property type="molecule type" value="Genomic_DNA"/>
</dbReference>
<proteinExistence type="predicted"/>
<evidence type="ECO:0000313" key="3">
    <source>
        <dbReference type="Proteomes" id="UP000287601"/>
    </source>
</evidence>
<dbReference type="PANTHER" id="PTHR43155">
    <property type="entry name" value="CYCLIC DI-GMP PHOSPHODIESTERASE PA4108-RELATED"/>
    <property type="match status" value="1"/>
</dbReference>
<dbReference type="InterPro" id="IPR006675">
    <property type="entry name" value="HDIG_dom"/>
</dbReference>
<keyword evidence="3" id="KW-1185">Reference proteome</keyword>
<dbReference type="PANTHER" id="PTHR43155:SF2">
    <property type="entry name" value="CYCLIC DI-GMP PHOSPHODIESTERASE PA4108"/>
    <property type="match status" value="1"/>
</dbReference>
<dbReference type="Proteomes" id="UP000287601">
    <property type="component" value="Chromosome"/>
</dbReference>
<dbReference type="AlphaFoldDB" id="A0A410PVJ9"/>
<accession>A0A410PVJ9</accession>
<dbReference type="KEGG" id="amij:EQM06_06675"/>
<protein>
    <submittedName>
        <fullName evidence="2">HD-GYP domain-containing protein</fullName>
    </submittedName>
</protein>
<sequence length="363" mass="41230">MKMSLENIKIGMCVGQDLYTESGQLITPNNTFVTPELLAKLKKFKIKWIEMSPAAPDDNPNTTDHVEDIPDIFDIRNTPGFKSFQSETSEAAESLTSSLDSISHKSPDTVHIDMINNLSTLLYENNKSNLNLIDMVYNMHEYSDAIYTHSVNVGMIASHLGHWLGLPDDDIKLLVTCGLFHDIGKLLIPKEILEKSAPLTPEEYKIMYSHTTKGFELLDQFDDIDYRVKRVALLHHERCDGSGYPMHFMGDELDKYSKIIAIADVYEAMTAERPYRGPICPFTVVDYFEKEGLHKFETKYVLKFINKMVNSYLHTKVLLSNGKEATVIMINKNIKSRPLVKMDGGEFLDLSVTPEIHIVKMVS</sequence>
<dbReference type="PROSITE" id="PS51832">
    <property type="entry name" value="HD_GYP"/>
    <property type="match status" value="1"/>
</dbReference>
<dbReference type="InterPro" id="IPR003607">
    <property type="entry name" value="HD/PDEase_dom"/>
</dbReference>
<dbReference type="CDD" id="cd00077">
    <property type="entry name" value="HDc"/>
    <property type="match status" value="1"/>
</dbReference>
<organism evidence="2 3">
    <name type="scientific">Aminipila luticellarii</name>
    <dbReference type="NCBI Taxonomy" id="2507160"/>
    <lineage>
        <taxon>Bacteria</taxon>
        <taxon>Bacillati</taxon>
        <taxon>Bacillota</taxon>
        <taxon>Clostridia</taxon>
        <taxon>Peptostreptococcales</taxon>
        <taxon>Anaerovoracaceae</taxon>
        <taxon>Aminipila</taxon>
    </lineage>
</organism>